<organism evidence="2 3">
    <name type="scientific">Lacrimispora amygdalina</name>
    <dbReference type="NCBI Taxonomy" id="253257"/>
    <lineage>
        <taxon>Bacteria</taxon>
        <taxon>Bacillati</taxon>
        <taxon>Bacillota</taxon>
        <taxon>Clostridia</taxon>
        <taxon>Lachnospirales</taxon>
        <taxon>Lachnospiraceae</taxon>
        <taxon>Lacrimispora</taxon>
    </lineage>
</organism>
<evidence type="ECO:0000313" key="3">
    <source>
        <dbReference type="Proteomes" id="UP000260680"/>
    </source>
</evidence>
<evidence type="ECO:0000313" key="1">
    <source>
        <dbReference type="EMBL" id="GLB30741.1"/>
    </source>
</evidence>
<dbReference type="RefSeq" id="WP_117419711.1">
    <property type="nucleotide sequence ID" value="NZ_BRPJ01000043.1"/>
</dbReference>
<protein>
    <submittedName>
        <fullName evidence="2">DUF2589 domain-containing protein</fullName>
    </submittedName>
</protein>
<dbReference type="AlphaFoldDB" id="A0A3E2N572"/>
<dbReference type="Proteomes" id="UP000260680">
    <property type="component" value="Unassembled WGS sequence"/>
</dbReference>
<keyword evidence="4" id="KW-1185">Reference proteome</keyword>
<dbReference type="Pfam" id="PF11655">
    <property type="entry name" value="DUF2589"/>
    <property type="match status" value="1"/>
</dbReference>
<dbReference type="InterPro" id="IPR024510">
    <property type="entry name" value="DUF2589"/>
</dbReference>
<evidence type="ECO:0000313" key="4">
    <source>
        <dbReference type="Proteomes" id="UP001419084"/>
    </source>
</evidence>
<dbReference type="Proteomes" id="UP001419084">
    <property type="component" value="Unassembled WGS sequence"/>
</dbReference>
<name>A0A3E2N572_9FIRM</name>
<reference evidence="2 3" key="1">
    <citation type="submission" date="2018-07" db="EMBL/GenBank/DDBJ databases">
        <title>New species, Clostridium PI-S10-A1B.</title>
        <authorList>
            <person name="Krishna G."/>
            <person name="Summeta K."/>
            <person name="Shikha S."/>
            <person name="Prabhu P.B."/>
            <person name="Suresh K."/>
        </authorList>
    </citation>
    <scope>NUCLEOTIDE SEQUENCE [LARGE SCALE GENOMIC DNA]</scope>
    <source>
        <strain evidence="2 3">PI-S10-A1B</strain>
    </source>
</reference>
<accession>A0A3E2N572</accession>
<evidence type="ECO:0000313" key="2">
    <source>
        <dbReference type="EMBL" id="RFZ76147.1"/>
    </source>
</evidence>
<proteinExistence type="predicted"/>
<reference evidence="1 4" key="2">
    <citation type="journal article" date="2024" name="Int. J. Syst. Evol. Microbiol.">
        <title>Lacrimispora brassicae sp. nov. isolated from fermented cabbage, and proposal of Clostridium indicum Gundawar et al. 2019 and Clostridium methoxybenzovorans Mechichi et al. 1999 as heterotypic synonyms of Lacrimispora amygdalina (Parshina et al. 2003) Haas and Blanchard 2020 and Lacrimispora indolis (McClung and McCoy 1957) Haas and Blanchard 2020, respectively.</title>
        <authorList>
            <person name="Kobayashi H."/>
            <person name="Tanizawa Y."/>
            <person name="Sakamoto M."/>
            <person name="Ohkuma M."/>
            <person name="Tohno M."/>
        </authorList>
    </citation>
    <scope>NUCLEOTIDE SEQUENCE [LARGE SCALE GENOMIC DNA]</scope>
    <source>
        <strain evidence="1 4">DSM 12857</strain>
    </source>
</reference>
<dbReference type="EMBL" id="QOHO01000104">
    <property type="protein sequence ID" value="RFZ76147.1"/>
    <property type="molecule type" value="Genomic_DNA"/>
</dbReference>
<sequence length="373" mass="40226">MAIAEQFAGLEMDKLIGAPLAAAADASTSLANSTADFINRVGFDSTGKVRNVAFMYQKRSVNEDGTSNLDEMKVDVPMLAIVPIPNLQIDEVNVLFDMEVKQSEKKDTSFDMGASLTGSARIGFIKISVTGSVSAHSSNTRSSDNSAKYHVDVRATNHGTPEGLARVLDMMAANVAPSLVGSSLKDGNGQDLSESAKIRAERLKALRHDISQIETRLSAARDTFDGNVARLKKVAISQLNTYQAALSKKLSGLDETNEADQEKSDAYSQVMSEISAPWNNLQNQAGDLIKMLADSGETSDGTTVSELFGLKELNDDKADKYQETELYYKQLAAVQKAAVEAQGNVSRLETELFDKKAEYSDAIAGKQLPAQQP</sequence>
<dbReference type="EMBL" id="BRPJ01000043">
    <property type="protein sequence ID" value="GLB30741.1"/>
    <property type="molecule type" value="Genomic_DNA"/>
</dbReference>
<dbReference type="OrthoDB" id="1043330at2"/>
<comment type="caution">
    <text evidence="2">The sequence shown here is derived from an EMBL/GenBank/DDBJ whole genome shotgun (WGS) entry which is preliminary data.</text>
</comment>
<gene>
    <name evidence="2" type="ORF">DS742_25330</name>
    <name evidence="1" type="ORF">LAD12857_26640</name>
</gene>